<dbReference type="STRING" id="568872.GA0070624_2892"/>
<dbReference type="OrthoDB" id="7942934at2"/>
<evidence type="ECO:0000313" key="2">
    <source>
        <dbReference type="Proteomes" id="UP000199413"/>
    </source>
</evidence>
<accession>A0A1C6S4U1</accession>
<sequence length="311" mass="33338">MDGDELSDAERRVWAAMPAGARAALAGLPAADLRTLLLTVARDRVARVRPADVVRRWREDRFVRPAAVDPRALAAVEARMWRLLPADVDGVELSPVAPVGTCSAVAPVAQNRIVTTMRAAEVLSDPTNALAVEAATRRRNQPPTGEVHLAAAHRVLRAQDFGSGFSAHFRLFALVSSARDVGSGITEARLLVRHLAYWQTVLADLAPSAAPRLHVTVFDHPVIRERLTDTVRPALAADEVPLLDEPDRERGRGYYAGCALRITALDGTLELGDGGLTDWTARLTGDAKERCLISCLATERLIACGGSAGGS</sequence>
<dbReference type="Proteomes" id="UP000199413">
    <property type="component" value="Unassembled WGS sequence"/>
</dbReference>
<gene>
    <name evidence="1" type="ORF">GA0070624_2892</name>
</gene>
<evidence type="ECO:0000313" key="1">
    <source>
        <dbReference type="EMBL" id="SCL24285.1"/>
    </source>
</evidence>
<dbReference type="EMBL" id="FMHV01000002">
    <property type="protein sequence ID" value="SCL24285.1"/>
    <property type="molecule type" value="Genomic_DNA"/>
</dbReference>
<keyword evidence="2" id="KW-1185">Reference proteome</keyword>
<dbReference type="AlphaFoldDB" id="A0A1C6S4U1"/>
<organism evidence="1 2">
    <name type="scientific">Micromonospora rhizosphaerae</name>
    <dbReference type="NCBI Taxonomy" id="568872"/>
    <lineage>
        <taxon>Bacteria</taxon>
        <taxon>Bacillati</taxon>
        <taxon>Actinomycetota</taxon>
        <taxon>Actinomycetes</taxon>
        <taxon>Micromonosporales</taxon>
        <taxon>Micromonosporaceae</taxon>
        <taxon>Micromonospora</taxon>
    </lineage>
</organism>
<name>A0A1C6S4U1_9ACTN</name>
<protein>
    <submittedName>
        <fullName evidence="1">Uncharacterized protein</fullName>
    </submittedName>
</protein>
<proteinExistence type="predicted"/>
<reference evidence="2" key="1">
    <citation type="submission" date="2016-06" db="EMBL/GenBank/DDBJ databases">
        <authorList>
            <person name="Varghese N."/>
            <person name="Submissions Spin"/>
        </authorList>
    </citation>
    <scope>NUCLEOTIDE SEQUENCE [LARGE SCALE GENOMIC DNA]</scope>
    <source>
        <strain evidence="2">DSM 45431</strain>
    </source>
</reference>
<dbReference type="RefSeq" id="WP_091348836.1">
    <property type="nucleotide sequence ID" value="NZ_FMHV01000002.1"/>
</dbReference>